<organism evidence="2 3">
    <name type="scientific">Eumeta variegata</name>
    <name type="common">Bagworm moth</name>
    <name type="synonym">Eumeta japonica</name>
    <dbReference type="NCBI Taxonomy" id="151549"/>
    <lineage>
        <taxon>Eukaryota</taxon>
        <taxon>Metazoa</taxon>
        <taxon>Ecdysozoa</taxon>
        <taxon>Arthropoda</taxon>
        <taxon>Hexapoda</taxon>
        <taxon>Insecta</taxon>
        <taxon>Pterygota</taxon>
        <taxon>Neoptera</taxon>
        <taxon>Endopterygota</taxon>
        <taxon>Lepidoptera</taxon>
        <taxon>Glossata</taxon>
        <taxon>Ditrysia</taxon>
        <taxon>Tineoidea</taxon>
        <taxon>Psychidae</taxon>
        <taxon>Oiketicinae</taxon>
        <taxon>Eumeta</taxon>
    </lineage>
</organism>
<keyword evidence="3" id="KW-1185">Reference proteome</keyword>
<dbReference type="Proteomes" id="UP000299102">
    <property type="component" value="Unassembled WGS sequence"/>
</dbReference>
<dbReference type="EMBL" id="BGZK01001668">
    <property type="protein sequence ID" value="GBP84278.1"/>
    <property type="molecule type" value="Genomic_DNA"/>
</dbReference>
<comment type="caution">
    <text evidence="2">The sequence shown here is derived from an EMBL/GenBank/DDBJ whole genome shotgun (WGS) entry which is preliminary data.</text>
</comment>
<evidence type="ECO:0000313" key="2">
    <source>
        <dbReference type="EMBL" id="GBP84278.1"/>
    </source>
</evidence>
<feature type="compositionally biased region" description="Low complexity" evidence="1">
    <location>
        <begin position="9"/>
        <end position="26"/>
    </location>
</feature>
<evidence type="ECO:0000256" key="1">
    <source>
        <dbReference type="SAM" id="MobiDB-lite"/>
    </source>
</evidence>
<protein>
    <submittedName>
        <fullName evidence="2">Uncharacterized protein</fullName>
    </submittedName>
</protein>
<sequence>MLKLPPPSTAAAARRPRGSGATTRPTAFCVPARTKSGLRSRPANGSPTGLKARGPYSELDGDTDDDEFHQF</sequence>
<reference evidence="2 3" key="1">
    <citation type="journal article" date="2019" name="Commun. Biol.">
        <title>The bagworm genome reveals a unique fibroin gene that provides high tensile strength.</title>
        <authorList>
            <person name="Kono N."/>
            <person name="Nakamura H."/>
            <person name="Ohtoshi R."/>
            <person name="Tomita M."/>
            <person name="Numata K."/>
            <person name="Arakawa K."/>
        </authorList>
    </citation>
    <scope>NUCLEOTIDE SEQUENCE [LARGE SCALE GENOMIC DNA]</scope>
</reference>
<name>A0A4C1Z8R2_EUMVA</name>
<feature type="region of interest" description="Disordered" evidence="1">
    <location>
        <begin position="1"/>
        <end position="71"/>
    </location>
</feature>
<accession>A0A4C1Z8R2</accession>
<feature type="compositionally biased region" description="Acidic residues" evidence="1">
    <location>
        <begin position="59"/>
        <end position="71"/>
    </location>
</feature>
<dbReference type="AlphaFoldDB" id="A0A4C1Z8R2"/>
<gene>
    <name evidence="2" type="ORF">EVAR_60222_1</name>
</gene>
<evidence type="ECO:0000313" key="3">
    <source>
        <dbReference type="Proteomes" id="UP000299102"/>
    </source>
</evidence>
<proteinExistence type="predicted"/>